<gene>
    <name evidence="2" type="ORF">LBBP_02049</name>
</gene>
<dbReference type="EMBL" id="CP012029">
    <property type="protein sequence ID" value="ALO26317.1"/>
    <property type="molecule type" value="Genomic_DNA"/>
</dbReference>
<reference evidence="2 3" key="1">
    <citation type="journal article" date="2015" name="PLoS Negl. Trop. Dis.">
        <title>Distribution of Plasmids in Distinct Leptospira Pathogenic Species.</title>
        <authorList>
            <person name="Wang Y."/>
            <person name="Zhuang X."/>
            <person name="Zhong Y."/>
            <person name="Zhang C."/>
            <person name="Zhang Y."/>
            <person name="Zeng L."/>
            <person name="Zhu Y."/>
            <person name="He P."/>
            <person name="Dong K."/>
            <person name="Pal U."/>
            <person name="Guo X."/>
            <person name="Qin J."/>
        </authorList>
    </citation>
    <scope>NUCLEOTIDE SEQUENCE [LARGE SCALE GENOMIC DNA]</scope>
    <source>
        <strain evidence="2 3">56604</strain>
    </source>
</reference>
<dbReference type="AlphaFoldDB" id="A0A0S2IS75"/>
<sequence length="51" mass="5871">MRTRIDSDDSQVKNSRTNLKKDKQEEPASSLSFKEETAPGIFGESLKFFFE</sequence>
<accession>A0A0S2IS75</accession>
<proteinExistence type="predicted"/>
<organism evidence="2">
    <name type="scientific">Leptospira borgpetersenii serovar Ballum</name>
    <dbReference type="NCBI Taxonomy" id="280505"/>
    <lineage>
        <taxon>Bacteria</taxon>
        <taxon>Pseudomonadati</taxon>
        <taxon>Spirochaetota</taxon>
        <taxon>Spirochaetia</taxon>
        <taxon>Leptospirales</taxon>
        <taxon>Leptospiraceae</taxon>
        <taxon>Leptospira</taxon>
    </lineage>
</organism>
<evidence type="ECO:0000313" key="3">
    <source>
        <dbReference type="Proteomes" id="UP000058857"/>
    </source>
</evidence>
<feature type="compositionally biased region" description="Basic and acidic residues" evidence="1">
    <location>
        <begin position="1"/>
        <end position="11"/>
    </location>
</feature>
<evidence type="ECO:0000256" key="1">
    <source>
        <dbReference type="SAM" id="MobiDB-lite"/>
    </source>
</evidence>
<feature type="region of interest" description="Disordered" evidence="1">
    <location>
        <begin position="1"/>
        <end position="36"/>
    </location>
</feature>
<protein>
    <submittedName>
        <fullName evidence="2">Uncharacterized protein</fullName>
    </submittedName>
</protein>
<name>A0A0S2IS75_LEPBO</name>
<evidence type="ECO:0000313" key="2">
    <source>
        <dbReference type="EMBL" id="ALO26317.1"/>
    </source>
</evidence>
<dbReference type="Proteomes" id="UP000058857">
    <property type="component" value="Chromosome 1"/>
</dbReference>